<evidence type="ECO:0000313" key="2">
    <source>
        <dbReference type="Proteomes" id="UP000003477"/>
    </source>
</evidence>
<protein>
    <submittedName>
        <fullName evidence="1">Uncharacterized protein</fullName>
    </submittedName>
</protein>
<dbReference type="RefSeq" id="WP_007311380.1">
    <property type="nucleotide sequence ID" value="NZ_AESD01000492.1"/>
</dbReference>
<dbReference type="EMBL" id="AESD01000492">
    <property type="protein sequence ID" value="EHJ11975.1"/>
    <property type="molecule type" value="Genomic_DNA"/>
</dbReference>
<organism evidence="1 2">
    <name type="scientific">Crocosphaera watsonii WH 0003</name>
    <dbReference type="NCBI Taxonomy" id="423471"/>
    <lineage>
        <taxon>Bacteria</taxon>
        <taxon>Bacillati</taxon>
        <taxon>Cyanobacteriota</taxon>
        <taxon>Cyanophyceae</taxon>
        <taxon>Oscillatoriophycideae</taxon>
        <taxon>Chroococcales</taxon>
        <taxon>Aphanothecaceae</taxon>
        <taxon>Crocosphaera</taxon>
    </lineage>
</organism>
<dbReference type="AlphaFoldDB" id="G5J762"/>
<sequence length="46" mass="5131">MSQHLLRQGKKANKQFFAMEPGDVPTAFADIEPLQQDLGFSLKPLS</sequence>
<proteinExistence type="predicted"/>
<dbReference type="PATRIC" id="fig|423471.3.peg.3103"/>
<name>G5J762_CROWT</name>
<gene>
    <name evidence="1" type="ORF">CWATWH0003_3303</name>
</gene>
<dbReference type="Proteomes" id="UP000003477">
    <property type="component" value="Unassembled WGS sequence"/>
</dbReference>
<reference evidence="1 2" key="1">
    <citation type="journal article" date="2011" name="Front. Microbiol.">
        <title>Two Strains of Crocosphaera watsonii with Highly Conserved Genomes are Distinguished by Strain-Specific Features.</title>
        <authorList>
            <person name="Bench S.R."/>
            <person name="Ilikchyan I.N."/>
            <person name="Tripp H.J."/>
            <person name="Zehr J.P."/>
        </authorList>
    </citation>
    <scope>NUCLEOTIDE SEQUENCE [LARGE SCALE GENOMIC DNA]</scope>
    <source>
        <strain evidence="1 2">WH 0003</strain>
    </source>
</reference>
<evidence type="ECO:0000313" key="1">
    <source>
        <dbReference type="EMBL" id="EHJ11975.1"/>
    </source>
</evidence>
<comment type="caution">
    <text evidence="1">The sequence shown here is derived from an EMBL/GenBank/DDBJ whole genome shotgun (WGS) entry which is preliminary data.</text>
</comment>
<dbReference type="GeneID" id="88769791"/>
<accession>G5J762</accession>